<reference evidence="2" key="2">
    <citation type="submission" date="2021-04" db="EMBL/GenBank/DDBJ databases">
        <authorList>
            <person name="Gilroy R."/>
        </authorList>
    </citation>
    <scope>NUCLEOTIDE SEQUENCE</scope>
    <source>
        <strain evidence="2">ChiGjej4B4-7305</strain>
    </source>
</reference>
<evidence type="ECO:0000259" key="1">
    <source>
        <dbReference type="Pfam" id="PF22513"/>
    </source>
</evidence>
<protein>
    <recommendedName>
        <fullName evidence="1">Antitoxin FitA-like ribbon-helix-helix domain-containing protein</fullName>
    </recommendedName>
</protein>
<dbReference type="InterPro" id="IPR010985">
    <property type="entry name" value="Ribbon_hlx_hlx"/>
</dbReference>
<dbReference type="Pfam" id="PF22513">
    <property type="entry name" value="FitA-like_RHH"/>
    <property type="match status" value="1"/>
</dbReference>
<dbReference type="AlphaFoldDB" id="A0A9D2EFC2"/>
<comment type="caution">
    <text evidence="2">The sequence shown here is derived from an EMBL/GenBank/DDBJ whole genome shotgun (WGS) entry which is preliminary data.</text>
</comment>
<proteinExistence type="predicted"/>
<accession>A0A9D2EFC2</accession>
<gene>
    <name evidence="2" type="ORF">H9815_13395</name>
</gene>
<evidence type="ECO:0000313" key="3">
    <source>
        <dbReference type="Proteomes" id="UP000824037"/>
    </source>
</evidence>
<sequence length="85" mass="9545">MAPMLQIRDVPESTRRELKARAAAQGQSMNAYLLDLVNREVERPTVAEVLRRAERRAERADVSATGIIAVARNQRDERLTTRDGG</sequence>
<dbReference type="Gene3D" id="1.10.1220.10">
    <property type="entry name" value="Met repressor-like"/>
    <property type="match status" value="1"/>
</dbReference>
<organism evidence="2 3">
    <name type="scientific">Candidatus Ruania gallistercoris</name>
    <dbReference type="NCBI Taxonomy" id="2838746"/>
    <lineage>
        <taxon>Bacteria</taxon>
        <taxon>Bacillati</taxon>
        <taxon>Actinomycetota</taxon>
        <taxon>Actinomycetes</taxon>
        <taxon>Micrococcales</taxon>
        <taxon>Ruaniaceae</taxon>
        <taxon>Ruania</taxon>
    </lineage>
</organism>
<dbReference type="GO" id="GO:0006355">
    <property type="term" value="P:regulation of DNA-templated transcription"/>
    <property type="evidence" value="ECO:0007669"/>
    <property type="project" value="InterPro"/>
</dbReference>
<dbReference type="Proteomes" id="UP000824037">
    <property type="component" value="Unassembled WGS sequence"/>
</dbReference>
<feature type="domain" description="Antitoxin FitA-like ribbon-helix-helix" evidence="1">
    <location>
        <begin position="3"/>
        <end position="37"/>
    </location>
</feature>
<reference evidence="2" key="1">
    <citation type="journal article" date="2021" name="PeerJ">
        <title>Extensive microbial diversity within the chicken gut microbiome revealed by metagenomics and culture.</title>
        <authorList>
            <person name="Gilroy R."/>
            <person name="Ravi A."/>
            <person name="Getino M."/>
            <person name="Pursley I."/>
            <person name="Horton D.L."/>
            <person name="Alikhan N.F."/>
            <person name="Baker D."/>
            <person name="Gharbi K."/>
            <person name="Hall N."/>
            <person name="Watson M."/>
            <person name="Adriaenssens E.M."/>
            <person name="Foster-Nyarko E."/>
            <person name="Jarju S."/>
            <person name="Secka A."/>
            <person name="Antonio M."/>
            <person name="Oren A."/>
            <person name="Chaudhuri R.R."/>
            <person name="La Ragione R."/>
            <person name="Hildebrand F."/>
            <person name="Pallen M.J."/>
        </authorList>
    </citation>
    <scope>NUCLEOTIDE SEQUENCE</scope>
    <source>
        <strain evidence="2">ChiGjej4B4-7305</strain>
    </source>
</reference>
<dbReference type="SUPFAM" id="SSF47598">
    <property type="entry name" value="Ribbon-helix-helix"/>
    <property type="match status" value="1"/>
</dbReference>
<dbReference type="InterPro" id="IPR053853">
    <property type="entry name" value="FitA-like_RHH"/>
</dbReference>
<name>A0A9D2EFC2_9MICO</name>
<dbReference type="EMBL" id="DXBY01000228">
    <property type="protein sequence ID" value="HIZ36763.1"/>
    <property type="molecule type" value="Genomic_DNA"/>
</dbReference>
<dbReference type="InterPro" id="IPR013321">
    <property type="entry name" value="Arc_rbn_hlx_hlx"/>
</dbReference>
<evidence type="ECO:0000313" key="2">
    <source>
        <dbReference type="EMBL" id="HIZ36763.1"/>
    </source>
</evidence>